<name>A0AAW0BRU0_9AGAR</name>
<organism evidence="2 3">
    <name type="scientific">Paramarasmius palmivorus</name>
    <dbReference type="NCBI Taxonomy" id="297713"/>
    <lineage>
        <taxon>Eukaryota</taxon>
        <taxon>Fungi</taxon>
        <taxon>Dikarya</taxon>
        <taxon>Basidiomycota</taxon>
        <taxon>Agaricomycotina</taxon>
        <taxon>Agaricomycetes</taxon>
        <taxon>Agaricomycetidae</taxon>
        <taxon>Agaricales</taxon>
        <taxon>Marasmiineae</taxon>
        <taxon>Marasmiaceae</taxon>
        <taxon>Paramarasmius</taxon>
    </lineage>
</organism>
<sequence>MACRLPFRVLGIEHLNGIDNGLTYLPPPSMTSNVAGMADINNADADTSIESNTAPVASADFHPWINRNPFSERTSHPLFSDGTELHRVDGVLRGSRAGAVRGLARGHTLARIHRGAPARAIALPARATALPVRATALPVRATALPGQAGGRGTGGHLGSRGQGGGRAGIRGQGGGRAGIRGQGRGLAGSRGQRSNSRRGVFVSRRGLFVSRGRGRGASGRGGN</sequence>
<evidence type="ECO:0000313" key="2">
    <source>
        <dbReference type="EMBL" id="KAK7028881.1"/>
    </source>
</evidence>
<keyword evidence="3" id="KW-1185">Reference proteome</keyword>
<gene>
    <name evidence="2" type="ORF">VNI00_014805</name>
</gene>
<dbReference type="Proteomes" id="UP001383192">
    <property type="component" value="Unassembled WGS sequence"/>
</dbReference>
<proteinExistence type="predicted"/>
<evidence type="ECO:0000313" key="3">
    <source>
        <dbReference type="Proteomes" id="UP001383192"/>
    </source>
</evidence>
<protein>
    <submittedName>
        <fullName evidence="2">Uncharacterized protein</fullName>
    </submittedName>
</protein>
<feature type="region of interest" description="Disordered" evidence="1">
    <location>
        <begin position="144"/>
        <end position="223"/>
    </location>
</feature>
<accession>A0AAW0BRU0</accession>
<comment type="caution">
    <text evidence="2">The sequence shown here is derived from an EMBL/GenBank/DDBJ whole genome shotgun (WGS) entry which is preliminary data.</text>
</comment>
<feature type="compositionally biased region" description="Low complexity" evidence="1">
    <location>
        <begin position="189"/>
        <end position="199"/>
    </location>
</feature>
<feature type="compositionally biased region" description="Gly residues" evidence="1">
    <location>
        <begin position="147"/>
        <end position="188"/>
    </location>
</feature>
<dbReference type="EMBL" id="JAYKXP010000087">
    <property type="protein sequence ID" value="KAK7028881.1"/>
    <property type="molecule type" value="Genomic_DNA"/>
</dbReference>
<dbReference type="AlphaFoldDB" id="A0AAW0BRU0"/>
<reference evidence="2 3" key="1">
    <citation type="submission" date="2024-01" db="EMBL/GenBank/DDBJ databases">
        <title>A draft genome for a cacao thread blight-causing isolate of Paramarasmius palmivorus.</title>
        <authorList>
            <person name="Baruah I.K."/>
            <person name="Bukari Y."/>
            <person name="Amoako-Attah I."/>
            <person name="Meinhardt L.W."/>
            <person name="Bailey B.A."/>
            <person name="Cohen S.P."/>
        </authorList>
    </citation>
    <scope>NUCLEOTIDE SEQUENCE [LARGE SCALE GENOMIC DNA]</scope>
    <source>
        <strain evidence="2 3">GH-12</strain>
    </source>
</reference>
<evidence type="ECO:0000256" key="1">
    <source>
        <dbReference type="SAM" id="MobiDB-lite"/>
    </source>
</evidence>